<name>A0A5R9A0E6_PSENT</name>
<dbReference type="InterPro" id="IPR029787">
    <property type="entry name" value="Nucleotide_cyclase"/>
</dbReference>
<dbReference type="NCBIfam" id="TIGR00254">
    <property type="entry name" value="GGDEF"/>
    <property type="match status" value="1"/>
</dbReference>
<comment type="subcellular location">
    <subcellularLocation>
        <location evidence="2">Cell inner membrane</location>
    </subcellularLocation>
</comment>
<dbReference type="Gene3D" id="3.30.450.20">
    <property type="entry name" value="PAS domain"/>
    <property type="match status" value="4"/>
</dbReference>
<feature type="domain" description="PAS" evidence="6">
    <location>
        <begin position="268"/>
        <end position="315"/>
    </location>
</feature>
<evidence type="ECO:0000256" key="1">
    <source>
        <dbReference type="ARBA" id="ARBA00001946"/>
    </source>
</evidence>
<dbReference type="PROSITE" id="PS50887">
    <property type="entry name" value="GGDEF"/>
    <property type="match status" value="1"/>
</dbReference>
<feature type="domain" description="EAL" evidence="8">
    <location>
        <begin position="696"/>
        <end position="953"/>
    </location>
</feature>
<comment type="catalytic activity">
    <reaction evidence="5">
        <text>3',3'-c-di-GMP + H2O = 5'-phosphoguanylyl(3'-&gt;5')guanosine + H(+)</text>
        <dbReference type="Rhea" id="RHEA:24902"/>
        <dbReference type="ChEBI" id="CHEBI:15377"/>
        <dbReference type="ChEBI" id="CHEBI:15378"/>
        <dbReference type="ChEBI" id="CHEBI:58754"/>
        <dbReference type="ChEBI" id="CHEBI:58805"/>
        <dbReference type="EC" id="3.1.4.52"/>
    </reaction>
    <physiologicalReaction direction="left-to-right" evidence="5">
        <dbReference type="Rhea" id="RHEA:24903"/>
    </physiologicalReaction>
</comment>
<evidence type="ECO:0000256" key="2">
    <source>
        <dbReference type="ARBA" id="ARBA00004533"/>
    </source>
</evidence>
<dbReference type="EMBL" id="VASG01000005">
    <property type="protein sequence ID" value="TLP72163.1"/>
    <property type="molecule type" value="Genomic_DNA"/>
</dbReference>
<dbReference type="InterPro" id="IPR000700">
    <property type="entry name" value="PAS-assoc_C"/>
</dbReference>
<dbReference type="InterPro" id="IPR035965">
    <property type="entry name" value="PAS-like_dom_sf"/>
</dbReference>
<dbReference type="Gene3D" id="3.30.70.270">
    <property type="match status" value="1"/>
</dbReference>
<sequence length="958" mass="108443">MSRDPHTPPHASDGQDKFAKAFHTAPDAMVITDRDSGKFLELNASFVDHFGWSREEALGRTSVQLGLWHSLEERQRMLDKITAERQIDGFDVTLITRTGEVRSARVYGCQIEQDDRPCLVLTVRDITRMRAQERALRDSQERLDLALDSAQLGIWDWHIPSGLLYGSARAAVLHELPDRDFHGPFGEFFACVDKTDRQRMRQAYARLARGPENDYQFTYRAQLDSGEVRYLESRARLYRDTHGKPLRMAGTLLDITERVLRERSLEASEEKFASLFQGSPDPICVSRVRDGEFVEVNPSFCSTFGWLAEDIIGRSSHQITFWADHHQRSRLFEQLMRDHSLQNIEVQFLTREGQSLTCMVASRLIWVDRQLCILSSFRDVTRRLQAEAALKASQEKFAKAFHSSPDAITITERETGRYIEVNEGFNRLTGYPPDEVLGQTSLGMNIWADPDERLNMIAALNRDGFVHHLEMRGRHRDGTIKTVDVSVEPIELGGVDCLLLTARDTSELREAEARIQHLAYHDALTDLPNRALLMDRLKQQIALLQRHSLRGALLFLDLDHFKHINDSLGHSVGDSILQMVTARLEASVRQEDTVARLGGDEFVVLLTGIEGSRLETAQQVRQLAEKLRDLLAEPMLLDGHRLQITPSIGIALIPDDGATPDDLLKRADIAMYRAKDAGRNTVQLFHESMQQAASERLRLENGLRMALARREFNLHYQPQVDARDSRIVGAEALLRWRHPTRGPQSPASFIRVLEDSGLIVEVGQWVLEEACRTGARLLAEGRIDIENFSLSVNISPRQFRQSDFVERLLALLHKTRLPPSLLKLEITEGIVIQQLDDTIARMERLREAGVQFAMDDFGTGYSSLTYLKRLPVDSLKIDQSFVRDAPNDSNDAEIVRAIIAMGHSLGLELVAEGVETPEQLALLAEQGCHLYQGYLFGRPVPLEDFIALLPGRDTQQAT</sequence>
<comment type="cofactor">
    <cofactor evidence="1">
        <name>Mg(2+)</name>
        <dbReference type="ChEBI" id="CHEBI:18420"/>
    </cofactor>
</comment>
<dbReference type="AlphaFoldDB" id="A0A5R9A0E6"/>
<dbReference type="InterPro" id="IPR052155">
    <property type="entry name" value="Biofilm_reg_signaling"/>
</dbReference>
<evidence type="ECO:0000259" key="8">
    <source>
        <dbReference type="PROSITE" id="PS50883"/>
    </source>
</evidence>
<dbReference type="InterPro" id="IPR000160">
    <property type="entry name" value="GGDEF_dom"/>
</dbReference>
<keyword evidence="4" id="KW-0973">c-di-GMP</keyword>
<dbReference type="GO" id="GO:0005886">
    <property type="term" value="C:plasma membrane"/>
    <property type="evidence" value="ECO:0007669"/>
    <property type="project" value="UniProtKB-SubCell"/>
</dbReference>
<dbReference type="InterPro" id="IPR000014">
    <property type="entry name" value="PAS"/>
</dbReference>
<dbReference type="InterPro" id="IPR001610">
    <property type="entry name" value="PAC"/>
</dbReference>
<dbReference type="Pfam" id="PF00563">
    <property type="entry name" value="EAL"/>
    <property type="match status" value="1"/>
</dbReference>
<feature type="domain" description="PAS" evidence="6">
    <location>
        <begin position="393"/>
        <end position="442"/>
    </location>
</feature>
<protein>
    <recommendedName>
        <fullName evidence="3">cyclic-guanylate-specific phosphodiesterase</fullName>
        <ecNumber evidence="3">3.1.4.52</ecNumber>
    </recommendedName>
</protein>
<dbReference type="CDD" id="cd01949">
    <property type="entry name" value="GGDEF"/>
    <property type="match status" value="1"/>
</dbReference>
<dbReference type="FunFam" id="3.30.70.270:FF:000001">
    <property type="entry name" value="Diguanylate cyclase domain protein"/>
    <property type="match status" value="1"/>
</dbReference>
<evidence type="ECO:0000313" key="11">
    <source>
        <dbReference type="Proteomes" id="UP000307510"/>
    </source>
</evidence>
<feature type="domain" description="GGDEF" evidence="9">
    <location>
        <begin position="549"/>
        <end position="687"/>
    </location>
</feature>
<evidence type="ECO:0000313" key="10">
    <source>
        <dbReference type="EMBL" id="TLP72163.1"/>
    </source>
</evidence>
<dbReference type="FunFam" id="3.20.20.450:FF:000001">
    <property type="entry name" value="Cyclic di-GMP phosphodiesterase yahA"/>
    <property type="match status" value="1"/>
</dbReference>
<dbReference type="SUPFAM" id="SSF141868">
    <property type="entry name" value="EAL domain-like"/>
    <property type="match status" value="1"/>
</dbReference>
<dbReference type="InterPro" id="IPR035919">
    <property type="entry name" value="EAL_sf"/>
</dbReference>
<dbReference type="Gene3D" id="3.20.20.450">
    <property type="entry name" value="EAL domain"/>
    <property type="match status" value="1"/>
</dbReference>
<gene>
    <name evidence="10" type="ORF">FEA48_17860</name>
</gene>
<dbReference type="GO" id="GO:0071732">
    <property type="term" value="P:cellular response to nitric oxide"/>
    <property type="evidence" value="ECO:0007669"/>
    <property type="project" value="UniProtKB-ARBA"/>
</dbReference>
<dbReference type="SMART" id="SM00086">
    <property type="entry name" value="PAC"/>
    <property type="match status" value="3"/>
</dbReference>
<dbReference type="PANTHER" id="PTHR44757:SF2">
    <property type="entry name" value="BIOFILM ARCHITECTURE MAINTENANCE PROTEIN MBAA"/>
    <property type="match status" value="1"/>
</dbReference>
<dbReference type="PROSITE" id="PS50112">
    <property type="entry name" value="PAS"/>
    <property type="match status" value="3"/>
</dbReference>
<evidence type="ECO:0000256" key="3">
    <source>
        <dbReference type="ARBA" id="ARBA00012282"/>
    </source>
</evidence>
<dbReference type="CDD" id="cd01948">
    <property type="entry name" value="EAL"/>
    <property type="match status" value="1"/>
</dbReference>
<dbReference type="InterPro" id="IPR013655">
    <property type="entry name" value="PAS_fold_3"/>
</dbReference>
<dbReference type="InterPro" id="IPR001633">
    <property type="entry name" value="EAL_dom"/>
</dbReference>
<dbReference type="Pfam" id="PF08447">
    <property type="entry name" value="PAS_3"/>
    <property type="match status" value="1"/>
</dbReference>
<feature type="domain" description="PAS" evidence="6">
    <location>
        <begin position="14"/>
        <end position="63"/>
    </location>
</feature>
<dbReference type="SMART" id="SM00267">
    <property type="entry name" value="GGDEF"/>
    <property type="match status" value="1"/>
</dbReference>
<dbReference type="SMART" id="SM00052">
    <property type="entry name" value="EAL"/>
    <property type="match status" value="1"/>
</dbReference>
<dbReference type="InterPro" id="IPR043128">
    <property type="entry name" value="Rev_trsase/Diguanyl_cyclase"/>
</dbReference>
<evidence type="ECO:0000256" key="4">
    <source>
        <dbReference type="ARBA" id="ARBA00022636"/>
    </source>
</evidence>
<evidence type="ECO:0000259" key="6">
    <source>
        <dbReference type="PROSITE" id="PS50112"/>
    </source>
</evidence>
<dbReference type="CDD" id="cd00130">
    <property type="entry name" value="PAS"/>
    <property type="match status" value="3"/>
</dbReference>
<dbReference type="Proteomes" id="UP000307510">
    <property type="component" value="Unassembled WGS sequence"/>
</dbReference>
<dbReference type="Gene3D" id="2.10.70.100">
    <property type="match status" value="1"/>
</dbReference>
<dbReference type="SMART" id="SM00091">
    <property type="entry name" value="PAS"/>
    <property type="match status" value="4"/>
</dbReference>
<reference evidence="10 11" key="1">
    <citation type="submission" date="2019-05" db="EMBL/GenBank/DDBJ databases">
        <authorList>
            <person name="Moore K."/>
            <person name="O'Neill P."/>
            <person name="Farbos A."/>
            <person name="Studholme D.J."/>
        </authorList>
    </citation>
    <scope>NUCLEOTIDE SEQUENCE [LARGE SCALE GENOMIC DNA]</scope>
    <source>
        <strain evidence="10 11">DSM 9128</strain>
    </source>
</reference>
<evidence type="ECO:0000259" key="7">
    <source>
        <dbReference type="PROSITE" id="PS50113"/>
    </source>
</evidence>
<feature type="domain" description="PAC" evidence="7">
    <location>
        <begin position="213"/>
        <end position="267"/>
    </location>
</feature>
<dbReference type="InterPro" id="IPR013767">
    <property type="entry name" value="PAS_fold"/>
</dbReference>
<dbReference type="Pfam" id="PF00989">
    <property type="entry name" value="PAS"/>
    <property type="match status" value="2"/>
</dbReference>
<dbReference type="SUPFAM" id="SSF55785">
    <property type="entry name" value="PYP-like sensor domain (PAS domain)"/>
    <property type="match status" value="4"/>
</dbReference>
<dbReference type="RefSeq" id="WP_138215016.1">
    <property type="nucleotide sequence ID" value="NZ_VASG01000005.1"/>
</dbReference>
<dbReference type="PROSITE" id="PS50113">
    <property type="entry name" value="PAC"/>
    <property type="match status" value="1"/>
</dbReference>
<dbReference type="GO" id="GO:0006355">
    <property type="term" value="P:regulation of DNA-templated transcription"/>
    <property type="evidence" value="ECO:0007669"/>
    <property type="project" value="InterPro"/>
</dbReference>
<evidence type="ECO:0000259" key="9">
    <source>
        <dbReference type="PROSITE" id="PS50887"/>
    </source>
</evidence>
<dbReference type="NCBIfam" id="TIGR00229">
    <property type="entry name" value="sensory_box"/>
    <property type="match status" value="4"/>
</dbReference>
<comment type="caution">
    <text evidence="10">The sequence shown here is derived from an EMBL/GenBank/DDBJ whole genome shotgun (WGS) entry which is preliminary data.</text>
</comment>
<accession>A0A5R9A0E6</accession>
<evidence type="ECO:0000256" key="5">
    <source>
        <dbReference type="ARBA" id="ARBA00051114"/>
    </source>
</evidence>
<dbReference type="PANTHER" id="PTHR44757">
    <property type="entry name" value="DIGUANYLATE CYCLASE DGCP"/>
    <property type="match status" value="1"/>
</dbReference>
<organism evidence="10 11">
    <name type="scientific">Pseudomonas nitroreducens</name>
    <dbReference type="NCBI Taxonomy" id="46680"/>
    <lineage>
        <taxon>Bacteria</taxon>
        <taxon>Pseudomonadati</taxon>
        <taxon>Pseudomonadota</taxon>
        <taxon>Gammaproteobacteria</taxon>
        <taxon>Pseudomonadales</taxon>
        <taxon>Pseudomonadaceae</taxon>
        <taxon>Pseudomonas</taxon>
    </lineage>
</organism>
<dbReference type="GO" id="GO:0071111">
    <property type="term" value="F:cyclic-guanylate-specific phosphodiesterase activity"/>
    <property type="evidence" value="ECO:0007669"/>
    <property type="project" value="UniProtKB-EC"/>
</dbReference>
<dbReference type="Pfam" id="PF13426">
    <property type="entry name" value="PAS_9"/>
    <property type="match status" value="1"/>
</dbReference>
<proteinExistence type="predicted"/>
<reference evidence="11" key="2">
    <citation type="submission" date="2019-06" db="EMBL/GenBank/DDBJ databases">
        <title>AzeR, a transcriptional regulator that responds to azelaic acid in Pseudomonas nitroreducens.</title>
        <authorList>
            <person name="Bez C."/>
            <person name="Javvadi S.G."/>
            <person name="Bertani I."/>
            <person name="Devescovi G."/>
            <person name="Studholme D.J."/>
            <person name="Geller A."/>
            <person name="Levy A."/>
            <person name="Venturi V."/>
        </authorList>
    </citation>
    <scope>NUCLEOTIDE SEQUENCE [LARGE SCALE GENOMIC DNA]</scope>
    <source>
        <strain evidence="11">DSM 9128</strain>
    </source>
</reference>
<dbReference type="EC" id="3.1.4.52" evidence="3"/>
<dbReference type="PROSITE" id="PS50883">
    <property type="entry name" value="EAL"/>
    <property type="match status" value="1"/>
</dbReference>
<dbReference type="SUPFAM" id="SSF55073">
    <property type="entry name" value="Nucleotide cyclase"/>
    <property type="match status" value="1"/>
</dbReference>
<dbReference type="Pfam" id="PF00990">
    <property type="entry name" value="GGDEF"/>
    <property type="match status" value="1"/>
</dbReference>